<reference evidence="1" key="1">
    <citation type="submission" date="2006-10" db="EMBL/GenBank/DDBJ databases">
        <authorList>
            <person name="Amadeo P."/>
            <person name="Zhao Q."/>
            <person name="Wortman J."/>
            <person name="Fraser-Liggett C."/>
            <person name="Carlton J."/>
        </authorList>
    </citation>
    <scope>NUCLEOTIDE SEQUENCE</scope>
    <source>
        <strain evidence="1">G3</strain>
    </source>
</reference>
<sequence>MKELFDVLEAYFTNPTGDNLIDEKVWKLLIDIADNDEKHIYLFYDILNKFASISTKFTTESYPCITDKVTALQNQQNSFEEKLKIAKSLCLTFQYIKSDVATEILKQITELASIELNNGAKVPEKVVSLVDLIKADDVMNETLTLYFDYVNTTQTTASIFVFAPLAITILQMVPSSYDATPEIIQKLLNGDDSSIISALFLVDRISDYNYTSEVFENILPFLTYNNDDICRLASRATRSLVGSGIFDSNFIIPAAMDMLEEYKPSNVRYFAKLVNKIIEMDEDFPDLLADTFLNSIESFVKHPEGNFKAAYIDIFCTIASRCPNSATAKSNLAHEAAKELLNTPDYIDIIGAYVIAVIKCIPQFIEDISKNFLPKLISYLDSDVSIKLKLKAAESLAVSAKESKLSPDNFEILFQFVLNSLKIVSGTKVFYACSPVSEILSILSENQAKQAFNGLRNLVLRESGCNETDAVYSVMSLFFENNKVPSSFVFDSVKDIISGNIGYLSGISPVECRDDTTTIFHYISESVKYYPELQKDILTFFLASIKICKEYIFPSVLDILKGITFDDETSKLIFNTLIERVSHLKRNSEDCICSSMEAFFILMQNSPNVFDAQLTVDVISSIVFAESEEEEEILDESYAFAAMVRLFFSICSSSVQFDANHDLFNDYLSLLPFDDSLEGSMIPIYDALSDIIVKQEYSFASLNIARILSDPILLPQKERLEIGIEQSLYDKMRNSLKTAIRSVKGLERNLTKGWSRSNLNRLSSALK</sequence>
<dbReference type="InterPro" id="IPR011989">
    <property type="entry name" value="ARM-like"/>
</dbReference>
<name>A2DM64_TRIV3</name>
<evidence type="ECO:0000313" key="1">
    <source>
        <dbReference type="EMBL" id="EAY18484.1"/>
    </source>
</evidence>
<dbReference type="KEGG" id="tva:5463992"/>
<protein>
    <submittedName>
        <fullName evidence="1">Uncharacterized protein</fullName>
    </submittedName>
</protein>
<dbReference type="SUPFAM" id="SSF48371">
    <property type="entry name" value="ARM repeat"/>
    <property type="match status" value="1"/>
</dbReference>
<dbReference type="InParanoid" id="A2DM64"/>
<dbReference type="Proteomes" id="UP000001542">
    <property type="component" value="Unassembled WGS sequence"/>
</dbReference>
<dbReference type="AlphaFoldDB" id="A2DM64"/>
<dbReference type="Gene3D" id="1.25.10.10">
    <property type="entry name" value="Leucine-rich Repeat Variant"/>
    <property type="match status" value="1"/>
</dbReference>
<evidence type="ECO:0000313" key="2">
    <source>
        <dbReference type="Proteomes" id="UP000001542"/>
    </source>
</evidence>
<accession>A2DM64</accession>
<dbReference type="VEuPathDB" id="TrichDB:TVAGG3_0983970"/>
<organism evidence="1 2">
    <name type="scientific">Trichomonas vaginalis (strain ATCC PRA-98 / G3)</name>
    <dbReference type="NCBI Taxonomy" id="412133"/>
    <lineage>
        <taxon>Eukaryota</taxon>
        <taxon>Metamonada</taxon>
        <taxon>Parabasalia</taxon>
        <taxon>Trichomonadida</taxon>
        <taxon>Trichomonadidae</taxon>
        <taxon>Trichomonas</taxon>
    </lineage>
</organism>
<keyword evidence="2" id="KW-1185">Reference proteome</keyword>
<dbReference type="RefSeq" id="XP_001579470.1">
    <property type="nucleotide sequence ID" value="XM_001579420.1"/>
</dbReference>
<gene>
    <name evidence="1" type="ORF">TVAG_083370</name>
</gene>
<proteinExistence type="predicted"/>
<dbReference type="VEuPathDB" id="TrichDB:TVAG_083370"/>
<dbReference type="InterPro" id="IPR016024">
    <property type="entry name" value="ARM-type_fold"/>
</dbReference>
<reference evidence="1" key="2">
    <citation type="journal article" date="2007" name="Science">
        <title>Draft genome sequence of the sexually transmitted pathogen Trichomonas vaginalis.</title>
        <authorList>
            <person name="Carlton J.M."/>
            <person name="Hirt R.P."/>
            <person name="Silva J.C."/>
            <person name="Delcher A.L."/>
            <person name="Schatz M."/>
            <person name="Zhao Q."/>
            <person name="Wortman J.R."/>
            <person name="Bidwell S.L."/>
            <person name="Alsmark U.C.M."/>
            <person name="Besteiro S."/>
            <person name="Sicheritz-Ponten T."/>
            <person name="Noel C.J."/>
            <person name="Dacks J.B."/>
            <person name="Foster P.G."/>
            <person name="Simillion C."/>
            <person name="Van de Peer Y."/>
            <person name="Miranda-Saavedra D."/>
            <person name="Barton G.J."/>
            <person name="Westrop G.D."/>
            <person name="Mueller S."/>
            <person name="Dessi D."/>
            <person name="Fiori P.L."/>
            <person name="Ren Q."/>
            <person name="Paulsen I."/>
            <person name="Zhang H."/>
            <person name="Bastida-Corcuera F.D."/>
            <person name="Simoes-Barbosa A."/>
            <person name="Brown M.T."/>
            <person name="Hayes R.D."/>
            <person name="Mukherjee M."/>
            <person name="Okumura C.Y."/>
            <person name="Schneider R."/>
            <person name="Smith A.J."/>
            <person name="Vanacova S."/>
            <person name="Villalvazo M."/>
            <person name="Haas B.J."/>
            <person name="Pertea M."/>
            <person name="Feldblyum T.V."/>
            <person name="Utterback T.R."/>
            <person name="Shu C.L."/>
            <person name="Osoegawa K."/>
            <person name="de Jong P.J."/>
            <person name="Hrdy I."/>
            <person name="Horvathova L."/>
            <person name="Zubacova Z."/>
            <person name="Dolezal P."/>
            <person name="Malik S.B."/>
            <person name="Logsdon J.M. Jr."/>
            <person name="Henze K."/>
            <person name="Gupta A."/>
            <person name="Wang C.C."/>
            <person name="Dunne R.L."/>
            <person name="Upcroft J.A."/>
            <person name="Upcroft P."/>
            <person name="White O."/>
            <person name="Salzberg S.L."/>
            <person name="Tang P."/>
            <person name="Chiu C.-H."/>
            <person name="Lee Y.-S."/>
            <person name="Embley T.M."/>
            <person name="Coombs G.H."/>
            <person name="Mottram J.C."/>
            <person name="Tachezy J."/>
            <person name="Fraser-Liggett C.M."/>
            <person name="Johnson P.J."/>
        </authorList>
    </citation>
    <scope>NUCLEOTIDE SEQUENCE [LARGE SCALE GENOMIC DNA]</scope>
    <source>
        <strain evidence="1">G3</strain>
    </source>
</reference>
<dbReference type="EMBL" id="DS113218">
    <property type="protein sequence ID" value="EAY18484.1"/>
    <property type="molecule type" value="Genomic_DNA"/>
</dbReference>